<accession>A0A918RXL5</accession>
<dbReference type="EMBL" id="BMWH01000039">
    <property type="protein sequence ID" value="GHA14921.1"/>
    <property type="molecule type" value="Genomic_DNA"/>
</dbReference>
<gene>
    <name evidence="3" type="ORF">GCM10010389_62080</name>
</gene>
<evidence type="ECO:0000256" key="2">
    <source>
        <dbReference type="SAM" id="SignalP"/>
    </source>
</evidence>
<dbReference type="RefSeq" id="WP_190060829.1">
    <property type="nucleotide sequence ID" value="NZ_BMWH01000039.1"/>
</dbReference>
<feature type="signal peptide" evidence="2">
    <location>
        <begin position="1"/>
        <end position="30"/>
    </location>
</feature>
<keyword evidence="2" id="KW-0732">Signal</keyword>
<evidence type="ECO:0000313" key="4">
    <source>
        <dbReference type="Proteomes" id="UP000623010"/>
    </source>
</evidence>
<reference evidence="3" key="2">
    <citation type="submission" date="2020-09" db="EMBL/GenBank/DDBJ databases">
        <authorList>
            <person name="Sun Q."/>
            <person name="Ohkuma M."/>
        </authorList>
    </citation>
    <scope>NUCLEOTIDE SEQUENCE</scope>
    <source>
        <strain evidence="3">JCM 5016</strain>
    </source>
</reference>
<feature type="chain" id="PRO_5036735457" evidence="2">
    <location>
        <begin position="31"/>
        <end position="656"/>
    </location>
</feature>
<proteinExistence type="predicted"/>
<sequence>MRRLHPLSALRRLAAGAALALLVGAGTSYAADFHPSPGIGTAPSARPAAGPENTAAAGGRPVSGKNPSAGPQFTKKDGVWSVVTSRVVLRNTVTDPDGDKADLTFEVWTTDANGNPKDQVKLTDANSYGVLVSDFVASGKTAQVTVDYGKLKPGVTYTFRTSAYDGGLYETSWSPWADFRIDPYVTFPAPQASSTIDSTKQDVIPITRTDPGNVAAGLRAGPKRNCSTADTEGRRLCIEINPPSEDSDRSSPSLRAPLGDDLVSWCGAKDSGKDYMNRTEACLKNIGSATLIFLDSDPELPSLGTATFDLQQQMKLYTKKGDSGSDLGEFDQQLVVIPTHIDEALEGVNLNWYATNNCDACSTSPIKWRDINQNETTAHWTPDQANPFGERWGTIQTAWSGTGKEIIDLGWSIRATVDASATVSATADFGTSGDTRVRELAPRCDNILKGVAPGCAFPYFKPIYTVDTNLYPAAGAYYWLMQEKMTSHPGSKKWDSLLHRLGPDTTVKRPSDGQPWTTNDSRDKICPSSWSPHPADASLGALSCDEYAMASTHESGGFPGGPNQVGSGNDCAQLTADKMGTGTSFGLLADTRVATAGPSWEKCGRASIPTAQNTGAFKNLNPAPWRLLDDDGFFVRTPGFEHCANANTTCAWKKIG</sequence>
<evidence type="ECO:0000313" key="3">
    <source>
        <dbReference type="EMBL" id="GHA14921.1"/>
    </source>
</evidence>
<protein>
    <submittedName>
        <fullName evidence="3">Uncharacterized protein</fullName>
    </submittedName>
</protein>
<dbReference type="Proteomes" id="UP000623010">
    <property type="component" value="Unassembled WGS sequence"/>
</dbReference>
<name>A0A918RXL5_9ACTN</name>
<evidence type="ECO:0000256" key="1">
    <source>
        <dbReference type="SAM" id="MobiDB-lite"/>
    </source>
</evidence>
<dbReference type="AlphaFoldDB" id="A0A918RXL5"/>
<organism evidence="3 4">
    <name type="scientific">Streptomyces echinoruber</name>
    <dbReference type="NCBI Taxonomy" id="68898"/>
    <lineage>
        <taxon>Bacteria</taxon>
        <taxon>Bacillati</taxon>
        <taxon>Actinomycetota</taxon>
        <taxon>Actinomycetes</taxon>
        <taxon>Kitasatosporales</taxon>
        <taxon>Streptomycetaceae</taxon>
        <taxon>Streptomyces</taxon>
    </lineage>
</organism>
<feature type="region of interest" description="Disordered" evidence="1">
    <location>
        <begin position="40"/>
        <end position="75"/>
    </location>
</feature>
<feature type="region of interest" description="Disordered" evidence="1">
    <location>
        <begin position="505"/>
        <end position="530"/>
    </location>
</feature>
<keyword evidence="4" id="KW-1185">Reference proteome</keyword>
<reference evidence="3" key="1">
    <citation type="journal article" date="2014" name="Int. J. Syst. Evol. Microbiol.">
        <title>Complete genome sequence of Corynebacterium casei LMG S-19264T (=DSM 44701T), isolated from a smear-ripened cheese.</title>
        <authorList>
            <consortium name="US DOE Joint Genome Institute (JGI-PGF)"/>
            <person name="Walter F."/>
            <person name="Albersmeier A."/>
            <person name="Kalinowski J."/>
            <person name="Ruckert C."/>
        </authorList>
    </citation>
    <scope>NUCLEOTIDE SEQUENCE</scope>
    <source>
        <strain evidence="3">JCM 5016</strain>
    </source>
</reference>
<comment type="caution">
    <text evidence="3">The sequence shown here is derived from an EMBL/GenBank/DDBJ whole genome shotgun (WGS) entry which is preliminary data.</text>
</comment>